<accession>A0A921SUK0</accession>
<proteinExistence type="predicted"/>
<sequence>MREPIPYLQWKERIDAQTPDDCRVGNDFLIVKKPRETDLVDQPFRLDMTLSVFLATGHCTFMADWVEYKAQAPCLFTVSPGQIFQLIALSDDAKPCTIIMSEAFSASLFKEYGSFGALHQSIVRQPVIDLTCDSQAFTRYLAMLEALLQSPFNTFKLEAVRHLSLAMFYSYSYQLHHISEVPPATKQENLFQQFKTLLRRHYRQEREVAFYASQLCITPKYLSVIVKQQTGQTALACIETYVITECKALLLSTDLTIQQIADRLHFPSQSVFGKFFKRVTGLSPRAYRQQHSHL</sequence>
<name>A0A921SUK0_9BACT</name>
<dbReference type="PROSITE" id="PS01124">
    <property type="entry name" value="HTH_ARAC_FAMILY_2"/>
    <property type="match status" value="1"/>
</dbReference>
<dbReference type="InterPro" id="IPR009057">
    <property type="entry name" value="Homeodomain-like_sf"/>
</dbReference>
<evidence type="ECO:0000256" key="1">
    <source>
        <dbReference type="ARBA" id="ARBA00023015"/>
    </source>
</evidence>
<gene>
    <name evidence="5" type="ORF">K8U91_06185</name>
</gene>
<dbReference type="GO" id="GO:0043565">
    <property type="term" value="F:sequence-specific DNA binding"/>
    <property type="evidence" value="ECO:0007669"/>
    <property type="project" value="InterPro"/>
</dbReference>
<protein>
    <submittedName>
        <fullName evidence="5">Helix-turn-helix domain-containing protein</fullName>
    </submittedName>
</protein>
<organism evidence="5 6">
    <name type="scientific">Barnesiella viscericola</name>
    <dbReference type="NCBI Taxonomy" id="397865"/>
    <lineage>
        <taxon>Bacteria</taxon>
        <taxon>Pseudomonadati</taxon>
        <taxon>Bacteroidota</taxon>
        <taxon>Bacteroidia</taxon>
        <taxon>Bacteroidales</taxon>
        <taxon>Barnesiellaceae</taxon>
        <taxon>Barnesiella</taxon>
    </lineage>
</organism>
<dbReference type="RefSeq" id="WP_273306086.1">
    <property type="nucleotide sequence ID" value="NZ_DYUD01000019.1"/>
</dbReference>
<evidence type="ECO:0000313" key="5">
    <source>
        <dbReference type="EMBL" id="HJG89045.1"/>
    </source>
</evidence>
<dbReference type="Pfam" id="PF12833">
    <property type="entry name" value="HTH_18"/>
    <property type="match status" value="1"/>
</dbReference>
<dbReference type="SUPFAM" id="SSF46689">
    <property type="entry name" value="Homeodomain-like"/>
    <property type="match status" value="1"/>
</dbReference>
<evidence type="ECO:0000313" key="6">
    <source>
        <dbReference type="Proteomes" id="UP000757103"/>
    </source>
</evidence>
<dbReference type="Gene3D" id="1.10.10.60">
    <property type="entry name" value="Homeodomain-like"/>
    <property type="match status" value="1"/>
</dbReference>
<dbReference type="GO" id="GO:0003700">
    <property type="term" value="F:DNA-binding transcription factor activity"/>
    <property type="evidence" value="ECO:0007669"/>
    <property type="project" value="InterPro"/>
</dbReference>
<dbReference type="Proteomes" id="UP000757103">
    <property type="component" value="Unassembled WGS sequence"/>
</dbReference>
<evidence type="ECO:0000259" key="4">
    <source>
        <dbReference type="PROSITE" id="PS01124"/>
    </source>
</evidence>
<comment type="caution">
    <text evidence="5">The sequence shown here is derived from an EMBL/GenBank/DDBJ whole genome shotgun (WGS) entry which is preliminary data.</text>
</comment>
<reference evidence="5" key="2">
    <citation type="submission" date="2021-09" db="EMBL/GenBank/DDBJ databases">
        <authorList>
            <person name="Gilroy R."/>
        </authorList>
    </citation>
    <scope>NUCLEOTIDE SEQUENCE</scope>
    <source>
        <strain evidence="5">CHK121-7720</strain>
    </source>
</reference>
<dbReference type="SMART" id="SM00342">
    <property type="entry name" value="HTH_ARAC"/>
    <property type="match status" value="1"/>
</dbReference>
<reference evidence="5" key="1">
    <citation type="journal article" date="2021" name="PeerJ">
        <title>Extensive microbial diversity within the chicken gut microbiome revealed by metagenomics and culture.</title>
        <authorList>
            <person name="Gilroy R."/>
            <person name="Ravi A."/>
            <person name="Getino M."/>
            <person name="Pursley I."/>
            <person name="Horton D.L."/>
            <person name="Alikhan N.F."/>
            <person name="Baker D."/>
            <person name="Gharbi K."/>
            <person name="Hall N."/>
            <person name="Watson M."/>
            <person name="Adriaenssens E.M."/>
            <person name="Foster-Nyarko E."/>
            <person name="Jarju S."/>
            <person name="Secka A."/>
            <person name="Antonio M."/>
            <person name="Oren A."/>
            <person name="Chaudhuri R.R."/>
            <person name="La Ragione R."/>
            <person name="Hildebrand F."/>
            <person name="Pallen M.J."/>
        </authorList>
    </citation>
    <scope>NUCLEOTIDE SEQUENCE</scope>
    <source>
        <strain evidence="5">CHK121-7720</strain>
    </source>
</reference>
<keyword evidence="1" id="KW-0805">Transcription regulation</keyword>
<keyword evidence="2" id="KW-0238">DNA-binding</keyword>
<dbReference type="PANTHER" id="PTHR43280">
    <property type="entry name" value="ARAC-FAMILY TRANSCRIPTIONAL REGULATOR"/>
    <property type="match status" value="1"/>
</dbReference>
<dbReference type="InterPro" id="IPR018060">
    <property type="entry name" value="HTH_AraC"/>
</dbReference>
<evidence type="ECO:0000256" key="2">
    <source>
        <dbReference type="ARBA" id="ARBA00023125"/>
    </source>
</evidence>
<dbReference type="PANTHER" id="PTHR43280:SF32">
    <property type="entry name" value="TRANSCRIPTIONAL REGULATORY PROTEIN"/>
    <property type="match status" value="1"/>
</dbReference>
<keyword evidence="3" id="KW-0804">Transcription</keyword>
<dbReference type="AlphaFoldDB" id="A0A921SUK0"/>
<evidence type="ECO:0000256" key="3">
    <source>
        <dbReference type="ARBA" id="ARBA00023163"/>
    </source>
</evidence>
<feature type="domain" description="HTH araC/xylS-type" evidence="4">
    <location>
        <begin position="192"/>
        <end position="290"/>
    </location>
</feature>
<dbReference type="EMBL" id="DYUD01000019">
    <property type="protein sequence ID" value="HJG89045.1"/>
    <property type="molecule type" value="Genomic_DNA"/>
</dbReference>